<feature type="region of interest" description="Disordered" evidence="1">
    <location>
        <begin position="20"/>
        <end position="120"/>
    </location>
</feature>
<name>A0A7R9VSP2_9CHLO</name>
<dbReference type="EMBL" id="HBEC01037919">
    <property type="protein sequence ID" value="CAD8304565.1"/>
    <property type="molecule type" value="Transcribed_RNA"/>
</dbReference>
<sequence>MVGVAALAAGAVFAWRWWKQRQEQQQEKRREQQGGKAGTRSSFTFDKPVATATAASKFTFDKAGTTAPSAPKLAPAGRNAHRNRHAPPPPPTKKELRAAKQAKKDVKKTGATAAAVIDTPAARAYAQRQREEAAGTGLVTTIDFDKNADAYQRVKDWQETGKKKF</sequence>
<accession>A0A7R9VSP2</accession>
<organism evidence="2">
    <name type="scientific">Chlamydomonas euryale</name>
    <dbReference type="NCBI Taxonomy" id="1486919"/>
    <lineage>
        <taxon>Eukaryota</taxon>
        <taxon>Viridiplantae</taxon>
        <taxon>Chlorophyta</taxon>
        <taxon>core chlorophytes</taxon>
        <taxon>Chlorophyceae</taxon>
        <taxon>CS clade</taxon>
        <taxon>Chlamydomonadales</taxon>
        <taxon>Chlamydomonadaceae</taxon>
        <taxon>Chlamydomonas</taxon>
    </lineage>
</organism>
<protein>
    <submittedName>
        <fullName evidence="2">Uncharacterized protein</fullName>
    </submittedName>
</protein>
<evidence type="ECO:0000256" key="1">
    <source>
        <dbReference type="SAM" id="MobiDB-lite"/>
    </source>
</evidence>
<evidence type="ECO:0000313" key="2">
    <source>
        <dbReference type="EMBL" id="CAD8304565.1"/>
    </source>
</evidence>
<proteinExistence type="predicted"/>
<dbReference type="AlphaFoldDB" id="A0A7R9VSP2"/>
<gene>
    <name evidence="2" type="ORF">CEUR00632_LOCUS17640</name>
</gene>
<reference evidence="2" key="1">
    <citation type="submission" date="2021-01" db="EMBL/GenBank/DDBJ databases">
        <authorList>
            <person name="Corre E."/>
            <person name="Pelletier E."/>
            <person name="Niang G."/>
            <person name="Scheremetjew M."/>
            <person name="Finn R."/>
            <person name="Kale V."/>
            <person name="Holt S."/>
            <person name="Cochrane G."/>
            <person name="Meng A."/>
            <person name="Brown T."/>
            <person name="Cohen L."/>
        </authorList>
    </citation>
    <scope>NUCLEOTIDE SEQUENCE</scope>
    <source>
        <strain evidence="2">CCMP219</strain>
    </source>
</reference>
<feature type="compositionally biased region" description="Basic and acidic residues" evidence="1">
    <location>
        <begin position="20"/>
        <end position="33"/>
    </location>
</feature>
<feature type="compositionally biased region" description="Basic and acidic residues" evidence="1">
    <location>
        <begin position="92"/>
        <end position="108"/>
    </location>
</feature>
<feature type="compositionally biased region" description="Low complexity" evidence="1">
    <location>
        <begin position="111"/>
        <end position="120"/>
    </location>
</feature>